<dbReference type="EC" id="3.4.-.-" evidence="3"/>
<dbReference type="RefSeq" id="WP_320216138.1">
    <property type="nucleotide sequence ID" value="NZ_JAVIIS010000034.1"/>
</dbReference>
<reference evidence="3 4" key="1">
    <citation type="submission" date="2023-08" db="EMBL/GenBank/DDBJ databases">
        <title>Implementing the SeqCode for naming new Mesorhizobium species isolated from Vachellia karroo root nodules.</title>
        <authorList>
            <person name="Van Lill M."/>
        </authorList>
    </citation>
    <scope>NUCLEOTIDE SEQUENCE [LARGE SCALE GENOMIC DNA]</scope>
    <source>
        <strain evidence="3 4">VK3E</strain>
    </source>
</reference>
<dbReference type="Gene3D" id="3.10.450.350">
    <property type="match status" value="1"/>
</dbReference>
<feature type="compositionally biased region" description="Polar residues" evidence="1">
    <location>
        <begin position="776"/>
        <end position="791"/>
    </location>
</feature>
<dbReference type="CDD" id="cd12797">
    <property type="entry name" value="M23_peptidase"/>
    <property type="match status" value="1"/>
</dbReference>
<dbReference type="InterPro" id="IPR050570">
    <property type="entry name" value="Cell_wall_metabolism_enzyme"/>
</dbReference>
<protein>
    <submittedName>
        <fullName evidence="3">M23 family metallopeptidase</fullName>
        <ecNumber evidence="3">3.4.-.-</ecNumber>
    </submittedName>
</protein>
<keyword evidence="4" id="KW-1185">Reference proteome</keyword>
<evidence type="ECO:0000313" key="4">
    <source>
        <dbReference type="Proteomes" id="UP001272097"/>
    </source>
</evidence>
<evidence type="ECO:0000259" key="2">
    <source>
        <dbReference type="Pfam" id="PF01551"/>
    </source>
</evidence>
<evidence type="ECO:0000256" key="1">
    <source>
        <dbReference type="SAM" id="MobiDB-lite"/>
    </source>
</evidence>
<dbReference type="SUPFAM" id="SSF51261">
    <property type="entry name" value="Duplicated hybrid motif"/>
    <property type="match status" value="1"/>
</dbReference>
<sequence>MTHSIDTSFKAKKQARLAERRRKLWRRALAGLATLAVVAVAAGFYLTKDYWSFGDEDEELHPVEGMEDVPPDASVYVPAIIDLAGDPMWITLAPDADTATKGHTVARPAELDSSGASPQIEILSDVMLSASEKFMTTIPSTQEDFAFFQAQRQAAPKPSATAPDDEQSAPPAPAAAPDDQQGDQQGDLENDLQAAPDESDTAAGSAPKADADDPEAGWGETIDQGEAALPAFKKTAIENNTTVAAVTSEYQRFEATEDTFVKILNDRSLDSVALDAHFSADDAKLAGEALKALFNRDGLESGFVVAMRGFRPNRETTTMSLMQVSIYAKNVYVGTLTRNAAGAFVSGVDPWVREDLFNYSGASDQGGPKRQYRLLDAIYSTAARNKVPTSVIGEAIMYLSRGQDLDAFASEDQRLVLIYSQTPRGQGEISGRVLYVGVQGTDKSLDCFVFQQSDGQYACVTGDDQVRSLTVTNGMVTPVAGVMTSTFGPRKHPILGTVRIHKGVDWAAPVGTPIMAAFDGEISFQGDGGSYGNLVKITHANGRETRYAHMQKFAIASGVGTKVKAGNVIGYIGTTGLSTGPHLHFELYQNGEAIDPLGTVTTVATAVSVSSGGGSGDSAVETLTDRIVHVESGGSARAKNPLSSATGAGQFITKTWIRMMNTYRPDLARSLSTADLLALRYDATLSREMVRNLAREGEAYLRARGHQITAGRLYLCHFLGMEGAHQVLAAAGSSQLSAVLGSAVIQANPFLTGKSVGYVIDWAERKMGQKAPRVATDQSQPATTTTEVRQTSPEFEKYKQAITALISSIQNTLEPG</sequence>
<dbReference type="PANTHER" id="PTHR21666:SF270">
    <property type="entry name" value="MUREIN HYDROLASE ACTIVATOR ENVC"/>
    <property type="match status" value="1"/>
</dbReference>
<dbReference type="InterPro" id="IPR011055">
    <property type="entry name" value="Dup_hybrid_motif"/>
</dbReference>
<organism evidence="3 4">
    <name type="scientific">Mesorhizobium australafricanum</name>
    <dbReference type="NCBI Taxonomy" id="3072311"/>
    <lineage>
        <taxon>Bacteria</taxon>
        <taxon>Pseudomonadati</taxon>
        <taxon>Pseudomonadota</taxon>
        <taxon>Alphaproteobacteria</taxon>
        <taxon>Hyphomicrobiales</taxon>
        <taxon>Phyllobacteriaceae</taxon>
        <taxon>Mesorhizobium</taxon>
    </lineage>
</organism>
<dbReference type="GO" id="GO:0016787">
    <property type="term" value="F:hydrolase activity"/>
    <property type="evidence" value="ECO:0007669"/>
    <property type="project" value="UniProtKB-KW"/>
</dbReference>
<comment type="caution">
    <text evidence="3">The sequence shown here is derived from an EMBL/GenBank/DDBJ whole genome shotgun (WGS) entry which is preliminary data.</text>
</comment>
<dbReference type="EMBL" id="JAVIIS010000034">
    <property type="protein sequence ID" value="MDX8442144.1"/>
    <property type="molecule type" value="Genomic_DNA"/>
</dbReference>
<dbReference type="Gene3D" id="2.70.70.10">
    <property type="entry name" value="Glucose Permease (Domain IIA)"/>
    <property type="match status" value="1"/>
</dbReference>
<keyword evidence="3" id="KW-0378">Hydrolase</keyword>
<proteinExistence type="predicted"/>
<dbReference type="Gene3D" id="1.10.530.10">
    <property type="match status" value="1"/>
</dbReference>
<accession>A0ABU4X288</accession>
<dbReference type="Pfam" id="PF01551">
    <property type="entry name" value="Peptidase_M23"/>
    <property type="match status" value="1"/>
</dbReference>
<dbReference type="InterPro" id="IPR016047">
    <property type="entry name" value="M23ase_b-sheet_dom"/>
</dbReference>
<dbReference type="Proteomes" id="UP001272097">
    <property type="component" value="Unassembled WGS sequence"/>
</dbReference>
<evidence type="ECO:0000313" key="3">
    <source>
        <dbReference type="EMBL" id="MDX8442144.1"/>
    </source>
</evidence>
<feature type="region of interest" description="Disordered" evidence="1">
    <location>
        <begin position="771"/>
        <end position="791"/>
    </location>
</feature>
<dbReference type="PANTHER" id="PTHR21666">
    <property type="entry name" value="PEPTIDASE-RELATED"/>
    <property type="match status" value="1"/>
</dbReference>
<feature type="compositionally biased region" description="Low complexity" evidence="1">
    <location>
        <begin position="175"/>
        <end position="187"/>
    </location>
</feature>
<feature type="region of interest" description="Disordered" evidence="1">
    <location>
        <begin position="151"/>
        <end position="220"/>
    </location>
</feature>
<gene>
    <name evidence="3" type="ORF">RFM51_21385</name>
</gene>
<name>A0ABU4X288_9HYPH</name>
<feature type="domain" description="M23ase beta-sheet core" evidence="2">
    <location>
        <begin position="500"/>
        <end position="596"/>
    </location>
</feature>